<feature type="domain" description="Teneurin-like YD-shell" evidence="3">
    <location>
        <begin position="1026"/>
        <end position="1261"/>
    </location>
</feature>
<feature type="compositionally biased region" description="Polar residues" evidence="2">
    <location>
        <begin position="1310"/>
        <end position="1329"/>
    </location>
</feature>
<dbReference type="InterPro" id="IPR056823">
    <property type="entry name" value="TEN-like_YD-shell"/>
</dbReference>
<evidence type="ECO:0000313" key="4">
    <source>
        <dbReference type="EMBL" id="KKQ34728.1"/>
    </source>
</evidence>
<proteinExistence type="predicted"/>
<dbReference type="NCBIfam" id="TIGR01643">
    <property type="entry name" value="YD_repeat_2x"/>
    <property type="match status" value="14"/>
</dbReference>
<dbReference type="NCBIfam" id="TIGR03696">
    <property type="entry name" value="Rhs_assc_core"/>
    <property type="match status" value="1"/>
</dbReference>
<dbReference type="EMBL" id="LBTH01000049">
    <property type="protein sequence ID" value="KKQ34728.1"/>
    <property type="molecule type" value="Genomic_DNA"/>
</dbReference>
<name>A0A0G0GUQ1_9BACT</name>
<comment type="caution">
    <text evidence="4">The sequence shown here is derived from an EMBL/GenBank/DDBJ whole genome shotgun (WGS) entry which is preliminary data.</text>
</comment>
<dbReference type="Gene3D" id="2.180.10.10">
    <property type="entry name" value="RHS repeat-associated core"/>
    <property type="match status" value="5"/>
</dbReference>
<dbReference type="InterPro" id="IPR050708">
    <property type="entry name" value="T6SS_VgrG/RHS"/>
</dbReference>
<dbReference type="InterPro" id="IPR031325">
    <property type="entry name" value="RHS_repeat"/>
</dbReference>
<evidence type="ECO:0000313" key="5">
    <source>
        <dbReference type="Proteomes" id="UP000034852"/>
    </source>
</evidence>
<dbReference type="InterPro" id="IPR022385">
    <property type="entry name" value="Rhs_assc_core"/>
</dbReference>
<dbReference type="Pfam" id="PF05593">
    <property type="entry name" value="RHS_repeat"/>
    <property type="match status" value="5"/>
</dbReference>
<feature type="domain" description="Teneurin-like YD-shell" evidence="3">
    <location>
        <begin position="456"/>
        <end position="590"/>
    </location>
</feature>
<feature type="non-terminal residue" evidence="4">
    <location>
        <position position="1"/>
    </location>
</feature>
<organism evidence="4 5">
    <name type="scientific">candidate division WS6 bacterium GW2011_GWA2_37_6</name>
    <dbReference type="NCBI Taxonomy" id="1619087"/>
    <lineage>
        <taxon>Bacteria</taxon>
        <taxon>Candidatus Dojkabacteria</taxon>
    </lineage>
</organism>
<feature type="domain" description="Teneurin-like YD-shell" evidence="3">
    <location>
        <begin position="199"/>
        <end position="330"/>
    </location>
</feature>
<feature type="region of interest" description="Disordered" evidence="2">
    <location>
        <begin position="1308"/>
        <end position="1329"/>
    </location>
</feature>
<keyword evidence="1" id="KW-0677">Repeat</keyword>
<evidence type="ECO:0000259" key="3">
    <source>
        <dbReference type="Pfam" id="PF25023"/>
    </source>
</evidence>
<evidence type="ECO:0000256" key="2">
    <source>
        <dbReference type="SAM" id="MobiDB-lite"/>
    </source>
</evidence>
<sequence>IISFYISFILILSYSHSGKTDANGGETKYEYDGSENLVKITNQLGYETKVEFGDMNEMLKKIDPEGRITQYSYNPVYDVTKVTEATGTTNQAISQIFYNGTRVENRVVDPEGRVLLLELDPLYRVTKQTSDANGLQASKLYKYNPRGAISEETDANGNKTTYKLDVLDRVVEAQDAEGNITKYAYDANGNVVDMTNPRGFKTTYTYDALNRLVKATDAKSGVTTFSYDANSNLVKQVDQKGTITQFKYNSLDRLVQKIENVKYTCTTTDCNLKTVYEYDKHGNLIKLTNPKGFSTQFKYDKAHRNTEIIDATGSSTKFEYDKIGNLVKVTDRNGNVTTQSYDELNRVVVEINAENQKRAYAYDKVDNLVRSVDAKNNPTTLTYDGLNRLISTKDALNGVRAFNYDLGENVLKVTDENSNPTSYAYDKINRVVEQKNPEGHKTNYLYDRNSNLAVVVDAKGNTTKYSYDELDRLVQKTDALEGKYIYSYDAVGNVIKETDENGHLTSYVLDGLYRVTKITDAEGKITKFEYDKNSNTVKVTDGNGHATTFAYDNLDRTTSETNPEIEKIDYKYDKEGNLTDKTAPDGIVTHYNLDKLYQLKGVIENFKSGQPENASINVDTNYTYDANGNLVEIKNPNDNITKFEYDALNRQIKEVDALGNSWTYQYDPAGNRTLRVDANGKRTNYSYYPDDELKEVKYQGAYNLTYSYDPNNNKTQIKDSIGTSLFNYDALNRNISVKDSLGRNLQYAYDPVGNRTSVVYSDNSKVNYGYYKNDWLKNMTDPAGKVTSYTRDSVGNTTKVTNPNSTVSTISYDKADRALNVTNKKSVNATTTVNSQFIYTYNDARNPKKVTTNYSYDALRRLTKSTDSEGVFSEYAYDRAGNRLSLNTNDNPATSQKKDALNQQYTYNDINQLITVLEGNKNDTKLQRQSKYDKIAQSLYALQHEIKAQKNKHITATTANELDTLVTELLSLVEGTTHDNTLITQKLTELKTKVETVTGIDNEGVRNSLLAKLKKAEESNNGQNDKLQAINFEYDANGNRVNKEFPGPQGPKVQGSRYSYDPENRLASVVDYQGNATGGGQNVRAETTYQYDGIGRRLEKTYDPKLGASGIKTTQYAYDNLDPVAEYSIWNNQRSNYYRGDQNRIAEMQNFPTGTTGQKYWYEYDGLGSVAGVTKDKGQSEHNYRYNDFGLIEPQTGNFTEPHNQYTYTGQLWDSNTDLYEFYARAYDPTYGVWLQQDIYRGQTEEPMSLHRYMYVNQSPITYKDLYGYNLYTDARDGVNESLGELAASIETGTQMVIDLLDPQGPRPQINISTQQQTGPLSSVSSNPNSQFLQSYADEYERDVEKYTALSEKYHVGDVIIVGGIAVVVIAVAPLAPEISAAGVLTSTPALVFTANGQVITTLAVGTAIGGYSTYEGVKYCNSNQCSTMDYLMIGGNAAFTLYGGYQTYQCYNSTVNYLNSSNPFPGYDSTIPPRQGFVWKGSGQPGSGQGSWYNPITGEKYYPDLNHSDPIGEHWDYTNPQGEEFRIYPDGRMVPK</sequence>
<accession>A0A0G0GUQ1</accession>
<evidence type="ECO:0000256" key="1">
    <source>
        <dbReference type="ARBA" id="ARBA00022737"/>
    </source>
</evidence>
<gene>
    <name evidence="4" type="ORF">US52_C0049G0006</name>
</gene>
<dbReference type="InterPro" id="IPR006530">
    <property type="entry name" value="YD"/>
</dbReference>
<dbReference type="Proteomes" id="UP000034852">
    <property type="component" value="Unassembled WGS sequence"/>
</dbReference>
<dbReference type="PANTHER" id="PTHR32305">
    <property type="match status" value="1"/>
</dbReference>
<reference evidence="4 5" key="1">
    <citation type="journal article" date="2015" name="Nature">
        <title>rRNA introns, odd ribosomes, and small enigmatic genomes across a large radiation of phyla.</title>
        <authorList>
            <person name="Brown C.T."/>
            <person name="Hug L.A."/>
            <person name="Thomas B.C."/>
            <person name="Sharon I."/>
            <person name="Castelle C.J."/>
            <person name="Singh A."/>
            <person name="Wilkins M.J."/>
            <person name="Williams K.H."/>
            <person name="Banfield J.F."/>
        </authorList>
    </citation>
    <scope>NUCLEOTIDE SEQUENCE [LARGE SCALE GENOMIC DNA]</scope>
</reference>
<dbReference type="PANTHER" id="PTHR32305:SF15">
    <property type="entry name" value="PROTEIN RHSA-RELATED"/>
    <property type="match status" value="1"/>
</dbReference>
<protein>
    <recommendedName>
        <fullName evidence="3">Teneurin-like YD-shell domain-containing protein</fullName>
    </recommendedName>
</protein>
<dbReference type="Pfam" id="PF25023">
    <property type="entry name" value="TEN_YD-shell"/>
    <property type="match status" value="3"/>
</dbReference>